<dbReference type="Gene3D" id="3.30.2310.20">
    <property type="entry name" value="RelE-like"/>
    <property type="match status" value="1"/>
</dbReference>
<comment type="caution">
    <text evidence="2">The sequence shown here is derived from an EMBL/GenBank/DDBJ whole genome shotgun (WGS) entry which is preliminary data.</text>
</comment>
<keyword evidence="3" id="KW-1185">Reference proteome</keyword>
<dbReference type="AlphaFoldDB" id="A0A437LUY9"/>
<dbReference type="Pfam" id="PF05016">
    <property type="entry name" value="ParE_toxin"/>
    <property type="match status" value="1"/>
</dbReference>
<dbReference type="Proteomes" id="UP000282971">
    <property type="component" value="Unassembled WGS sequence"/>
</dbReference>
<dbReference type="InterPro" id="IPR007712">
    <property type="entry name" value="RelE/ParE_toxin"/>
</dbReference>
<evidence type="ECO:0000313" key="3">
    <source>
        <dbReference type="Proteomes" id="UP000282971"/>
    </source>
</evidence>
<dbReference type="OrthoDB" id="7173315at2"/>
<sequence length="102" mass="11748">MTGYRLSAVADQQVDEIYAYSREQWGATQALNYLSGLFDCFTAIGRGDHISRSIPAEYAVAGFYARYRNHHIYWRRRTDGSAYILAILHQSMHQSARLKDDL</sequence>
<keyword evidence="1" id="KW-1277">Toxin-antitoxin system</keyword>
<dbReference type="InterPro" id="IPR035093">
    <property type="entry name" value="RelE/ParE_toxin_dom_sf"/>
</dbReference>
<dbReference type="EMBL" id="SACN01000006">
    <property type="protein sequence ID" value="RVT89113.1"/>
    <property type="molecule type" value="Genomic_DNA"/>
</dbReference>
<protein>
    <submittedName>
        <fullName evidence="2">Type II toxin-antitoxin system RelE/ParE family toxin</fullName>
    </submittedName>
</protein>
<proteinExistence type="predicted"/>
<organism evidence="2 3">
    <name type="scientific">Sphingomonas crocodyli</name>
    <dbReference type="NCBI Taxonomy" id="1979270"/>
    <lineage>
        <taxon>Bacteria</taxon>
        <taxon>Pseudomonadati</taxon>
        <taxon>Pseudomonadota</taxon>
        <taxon>Alphaproteobacteria</taxon>
        <taxon>Sphingomonadales</taxon>
        <taxon>Sphingomonadaceae</taxon>
        <taxon>Sphingomonas</taxon>
    </lineage>
</organism>
<reference evidence="2 3" key="1">
    <citation type="submission" date="2019-01" db="EMBL/GenBank/DDBJ databases">
        <authorList>
            <person name="Chen W.-M."/>
        </authorList>
    </citation>
    <scope>NUCLEOTIDE SEQUENCE [LARGE SCALE GENOMIC DNA]</scope>
    <source>
        <strain evidence="2 3">CCP-7</strain>
    </source>
</reference>
<name>A0A437LUY9_9SPHN</name>
<evidence type="ECO:0000256" key="1">
    <source>
        <dbReference type="ARBA" id="ARBA00022649"/>
    </source>
</evidence>
<evidence type="ECO:0000313" key="2">
    <source>
        <dbReference type="EMBL" id="RVT89113.1"/>
    </source>
</evidence>
<dbReference type="RefSeq" id="WP_127746702.1">
    <property type="nucleotide sequence ID" value="NZ_SACN01000006.1"/>
</dbReference>
<accession>A0A437LUY9</accession>
<gene>
    <name evidence="2" type="ORF">EOD43_22595</name>
</gene>